<feature type="transmembrane region" description="Helical" evidence="2">
    <location>
        <begin position="129"/>
        <end position="147"/>
    </location>
</feature>
<evidence type="ECO:0000256" key="2">
    <source>
        <dbReference type="SAM" id="Phobius"/>
    </source>
</evidence>
<feature type="compositionally biased region" description="Acidic residues" evidence="1">
    <location>
        <begin position="321"/>
        <end position="330"/>
    </location>
</feature>
<feature type="transmembrane region" description="Helical" evidence="2">
    <location>
        <begin position="6"/>
        <end position="24"/>
    </location>
</feature>
<dbReference type="Proteomes" id="UP001596091">
    <property type="component" value="Unassembled WGS sequence"/>
</dbReference>
<keyword evidence="2" id="KW-0472">Membrane</keyword>
<evidence type="ECO:0000313" key="3">
    <source>
        <dbReference type="EMBL" id="MFC5864387.1"/>
    </source>
</evidence>
<gene>
    <name evidence="3" type="ORF">ACFPT7_18925</name>
</gene>
<comment type="caution">
    <text evidence="3">The sequence shown here is derived from an EMBL/GenBank/DDBJ whole genome shotgun (WGS) entry which is preliminary data.</text>
</comment>
<feature type="region of interest" description="Disordered" evidence="1">
    <location>
        <begin position="314"/>
        <end position="339"/>
    </location>
</feature>
<keyword evidence="4" id="KW-1185">Reference proteome</keyword>
<dbReference type="RefSeq" id="WP_263342123.1">
    <property type="nucleotide sequence ID" value="NZ_JAGSYH010000009.1"/>
</dbReference>
<protein>
    <submittedName>
        <fullName evidence="3">Uncharacterized protein</fullName>
    </submittedName>
</protein>
<feature type="transmembrane region" description="Helical" evidence="2">
    <location>
        <begin position="44"/>
        <end position="63"/>
    </location>
</feature>
<accession>A0ABW1EM75</accession>
<name>A0ABW1EM75_9BACT</name>
<reference evidence="4" key="1">
    <citation type="journal article" date="2019" name="Int. J. Syst. Evol. Microbiol.">
        <title>The Global Catalogue of Microorganisms (GCM) 10K type strain sequencing project: providing services to taxonomists for standard genome sequencing and annotation.</title>
        <authorList>
            <consortium name="The Broad Institute Genomics Platform"/>
            <consortium name="The Broad Institute Genome Sequencing Center for Infectious Disease"/>
            <person name="Wu L."/>
            <person name="Ma J."/>
        </authorList>
    </citation>
    <scope>NUCLEOTIDE SEQUENCE [LARGE SCALE GENOMIC DNA]</scope>
    <source>
        <strain evidence="4">JCM 4087</strain>
    </source>
</reference>
<dbReference type="EMBL" id="JBHSPH010000009">
    <property type="protein sequence ID" value="MFC5864387.1"/>
    <property type="molecule type" value="Genomic_DNA"/>
</dbReference>
<keyword evidence="2" id="KW-0812">Transmembrane</keyword>
<evidence type="ECO:0000313" key="4">
    <source>
        <dbReference type="Proteomes" id="UP001596091"/>
    </source>
</evidence>
<organism evidence="3 4">
    <name type="scientific">Acidicapsa dinghuensis</name>
    <dbReference type="NCBI Taxonomy" id="2218256"/>
    <lineage>
        <taxon>Bacteria</taxon>
        <taxon>Pseudomonadati</taxon>
        <taxon>Acidobacteriota</taxon>
        <taxon>Terriglobia</taxon>
        <taxon>Terriglobales</taxon>
        <taxon>Acidobacteriaceae</taxon>
        <taxon>Acidicapsa</taxon>
    </lineage>
</organism>
<evidence type="ECO:0000256" key="1">
    <source>
        <dbReference type="SAM" id="MobiDB-lite"/>
    </source>
</evidence>
<proteinExistence type="predicted"/>
<keyword evidence="2" id="KW-1133">Transmembrane helix</keyword>
<sequence>MIALVTTSFLIFYIFVPGILFRFASSLRVRLKLFQRTRTQEATFSVAVALLPFALALYGTWYLPVMRHQPFAIVDESLSQWRQDYRSVTTLIVSTDASRFLDNGPAAASSSEENWRAIGRVLHRQMRFLFWYFLAACCEGWIFGYLASKYGDWQLNTDPEERLRANLNRLARTPLIFYNWIAVKFILPNISEWHMLLTNFNWPRRDGFFVSVDILQSNEHLYQGRVADYFIDSDGKLTGILLKNVSRFDRQAYVDARTHSATPEAIPREDYWRNIPSNHFYIGYASIVNLNVRFAPRDQALISMADKILRQDDTPAYELNMEPDDQDDSADSQRPDIYS</sequence>